<dbReference type="SUPFAM" id="SSF56784">
    <property type="entry name" value="HAD-like"/>
    <property type="match status" value="1"/>
</dbReference>
<dbReference type="Pfam" id="PF13671">
    <property type="entry name" value="AAA_33"/>
    <property type="match status" value="1"/>
</dbReference>
<name>A0A2S2PXH3_9HEMI</name>
<dbReference type="CDD" id="cd01625">
    <property type="entry name" value="HAD_PNP"/>
    <property type="match status" value="1"/>
</dbReference>
<evidence type="ECO:0000256" key="1">
    <source>
        <dbReference type="ARBA" id="ARBA00004123"/>
    </source>
</evidence>
<dbReference type="GO" id="GO:0005634">
    <property type="term" value="C:nucleus"/>
    <property type="evidence" value="ECO:0007669"/>
    <property type="project" value="UniProtKB-SubCell"/>
</dbReference>
<comment type="subcellular location">
    <subcellularLocation>
        <location evidence="1">Nucleus</location>
    </subcellularLocation>
</comment>
<dbReference type="EMBL" id="GGMS01000926">
    <property type="protein sequence ID" value="MBY70129.1"/>
    <property type="molecule type" value="Transcribed_RNA"/>
</dbReference>
<keyword evidence="3" id="KW-0378">Hydrolase</keyword>
<keyword evidence="4" id="KW-0234">DNA repair</keyword>
<dbReference type="InterPro" id="IPR006549">
    <property type="entry name" value="HAD-SF_hydro_IIIA"/>
</dbReference>
<organism evidence="7">
    <name type="scientific">Sipha flava</name>
    <name type="common">yellow sugarcane aphid</name>
    <dbReference type="NCBI Taxonomy" id="143950"/>
    <lineage>
        <taxon>Eukaryota</taxon>
        <taxon>Metazoa</taxon>
        <taxon>Ecdysozoa</taxon>
        <taxon>Arthropoda</taxon>
        <taxon>Hexapoda</taxon>
        <taxon>Insecta</taxon>
        <taxon>Pterygota</taxon>
        <taxon>Neoptera</taxon>
        <taxon>Paraneoptera</taxon>
        <taxon>Hemiptera</taxon>
        <taxon>Sternorrhyncha</taxon>
        <taxon>Aphidomorpha</taxon>
        <taxon>Aphidoidea</taxon>
        <taxon>Aphididae</taxon>
        <taxon>Sipha</taxon>
    </lineage>
</organism>
<dbReference type="Pfam" id="PF17913">
    <property type="entry name" value="FHA_2"/>
    <property type="match status" value="1"/>
</dbReference>
<evidence type="ECO:0000256" key="3">
    <source>
        <dbReference type="ARBA" id="ARBA00022801"/>
    </source>
</evidence>
<dbReference type="PANTHER" id="PTHR12083:SF9">
    <property type="entry name" value="BIFUNCTIONAL POLYNUCLEOTIDE PHOSPHATASE_KINASE"/>
    <property type="match status" value="1"/>
</dbReference>
<dbReference type="InterPro" id="IPR036412">
    <property type="entry name" value="HAD-like_sf"/>
</dbReference>
<dbReference type="NCBIfam" id="TIGR01664">
    <property type="entry name" value="DNA-3'-Pase"/>
    <property type="match status" value="1"/>
</dbReference>
<evidence type="ECO:0000313" key="8">
    <source>
        <dbReference type="Proteomes" id="UP000694846"/>
    </source>
</evidence>
<dbReference type="Gene3D" id="3.40.50.300">
    <property type="entry name" value="P-loop containing nucleotide triphosphate hydrolases"/>
    <property type="match status" value="1"/>
</dbReference>
<dbReference type="GO" id="GO:0046404">
    <property type="term" value="F:ATP-dependent polydeoxyribonucleotide 5'-hydroxyl-kinase activity"/>
    <property type="evidence" value="ECO:0007669"/>
    <property type="project" value="TreeGrafter"/>
</dbReference>
<reference evidence="9" key="2">
    <citation type="submission" date="2025-04" db="UniProtKB">
        <authorList>
            <consortium name="RefSeq"/>
        </authorList>
    </citation>
    <scope>IDENTIFICATION</scope>
    <source>
        <tissue evidence="9">Whole body</tissue>
    </source>
</reference>
<dbReference type="Gene3D" id="3.40.50.1000">
    <property type="entry name" value="HAD superfamily/HAD-like"/>
    <property type="match status" value="1"/>
</dbReference>
<dbReference type="InterPro" id="IPR006551">
    <property type="entry name" value="Polynucleotide_phosphatase"/>
</dbReference>
<keyword evidence="7" id="KW-0808">Transferase</keyword>
<dbReference type="GO" id="GO:0046403">
    <property type="term" value="F:polynucleotide 3'-phosphatase activity"/>
    <property type="evidence" value="ECO:0007669"/>
    <property type="project" value="TreeGrafter"/>
</dbReference>
<dbReference type="FunFam" id="3.40.50.1000:FF:000078">
    <property type="entry name" value="Bifunctional polynucleotide phosphatase/kinase"/>
    <property type="match status" value="1"/>
</dbReference>
<dbReference type="FunFam" id="3.40.50.300:FF:000737">
    <property type="entry name" value="Bifunctional polynucleotide phosphatase/kinase"/>
    <property type="match status" value="1"/>
</dbReference>
<dbReference type="InterPro" id="IPR008984">
    <property type="entry name" value="SMAD_FHA_dom_sf"/>
</dbReference>
<evidence type="ECO:0000256" key="5">
    <source>
        <dbReference type="ARBA" id="ARBA00023242"/>
    </source>
</evidence>
<evidence type="ECO:0000259" key="6">
    <source>
        <dbReference type="Pfam" id="PF17913"/>
    </source>
</evidence>
<dbReference type="GO" id="GO:0006281">
    <property type="term" value="P:DNA repair"/>
    <property type="evidence" value="ECO:0007669"/>
    <property type="project" value="UniProtKB-KW"/>
</dbReference>
<keyword evidence="7" id="KW-0418">Kinase</keyword>
<feature type="domain" description="PNK FHA" evidence="6">
    <location>
        <begin position="15"/>
        <end position="83"/>
    </location>
</feature>
<dbReference type="InterPro" id="IPR041388">
    <property type="entry name" value="FHA_2"/>
</dbReference>
<keyword evidence="5" id="KW-0539">Nucleus</keyword>
<dbReference type="InterPro" id="IPR027417">
    <property type="entry name" value="P-loop_NTPase"/>
</dbReference>
<dbReference type="SUPFAM" id="SSF52540">
    <property type="entry name" value="P-loop containing nucleoside triphosphate hydrolases"/>
    <property type="match status" value="1"/>
</dbReference>
<dbReference type="RefSeq" id="XP_025424563.1">
    <property type="nucleotide sequence ID" value="XM_025568778.1"/>
</dbReference>
<dbReference type="SUPFAM" id="SSF49879">
    <property type="entry name" value="SMAD/FHA domain"/>
    <property type="match status" value="1"/>
</dbReference>
<dbReference type="Proteomes" id="UP000694846">
    <property type="component" value="Unplaced"/>
</dbReference>
<evidence type="ECO:0000313" key="9">
    <source>
        <dbReference type="RefSeq" id="XP_025424563.1"/>
    </source>
</evidence>
<keyword evidence="8" id="KW-1185">Reference proteome</keyword>
<dbReference type="AlphaFoldDB" id="A0A2S2PXH3"/>
<proteinExistence type="predicted"/>
<evidence type="ECO:0000313" key="7">
    <source>
        <dbReference type="EMBL" id="MBY70129.1"/>
    </source>
</evidence>
<sequence length="526" mass="59863">MSGITPTSGNETKICFLVSESNPELKFILLDKVPFVLGRTKLTGITDLKLSKSQVKFEADYSKNRVLVEQLGSNQSAVNNESMIKGEKRLLYHGDKVSLLFNSNYIFNLNFVPNAMFKSYGLESNKRLTNSPDQYIVAKKFRSNIAAKWETKDGTLLVYNSSNLVHKNKIAAFDMDGTIIVTQSGKVFPVDYKDWKISCPEVTKTLRMLSNDGYKIVIFTNQGGIGSKKVNENSFKEKVENIINVIKIPIQVFVATQGDIYRKPAPGMWNTFVSDYNGDLSVDMNSSFFCGDAAGRPDRIDSNSQQIKKDHSCCDRLFAINVGLKFYTPEEYFWKIPTEEFKLPSFNPIDVLSNIKYTDSNSKLLSSCKEMIIMVGSPGSGKSYFASNVLGCHDIKIFSRDKLGSWQKCVSEVKKFLSHFSCCVVIDNTNPDKESRKRFIDIAKSFNIPCRIFQMNVSKKHAIHNNKFREITDKKHQRISSIVINVYFSKFEEPSMEEGVDEIVKINFVPHFKDPKQEELYKMYLL</sequence>
<dbReference type="Gene3D" id="2.60.200.20">
    <property type="match status" value="1"/>
</dbReference>
<reference evidence="7" key="1">
    <citation type="submission" date="2018-04" db="EMBL/GenBank/DDBJ databases">
        <title>Transcriptome assembly of Sipha flava.</title>
        <authorList>
            <person name="Scully E.D."/>
            <person name="Geib S.M."/>
            <person name="Palmer N.A."/>
            <person name="Koch K."/>
            <person name="Bradshaw J."/>
            <person name="Heng-Moss T."/>
            <person name="Sarath G."/>
        </authorList>
    </citation>
    <scope>NUCLEOTIDE SEQUENCE</scope>
</reference>
<dbReference type="OrthoDB" id="19045at2759"/>
<protein>
    <submittedName>
        <fullName evidence="7">Bifunctional polynucleotide phosphatase/kinase</fullName>
    </submittedName>
    <submittedName>
        <fullName evidence="9">Uncharacterized protein F21D5.5</fullName>
    </submittedName>
</protein>
<keyword evidence="2" id="KW-0227">DNA damage</keyword>
<dbReference type="Pfam" id="PF08645">
    <property type="entry name" value="PNK3P"/>
    <property type="match status" value="1"/>
</dbReference>
<dbReference type="GO" id="GO:0003690">
    <property type="term" value="F:double-stranded DNA binding"/>
    <property type="evidence" value="ECO:0007669"/>
    <property type="project" value="TreeGrafter"/>
</dbReference>
<accession>A0A2S2PXH3</accession>
<dbReference type="InterPro" id="IPR013954">
    <property type="entry name" value="PNK3P"/>
</dbReference>
<dbReference type="NCBIfam" id="TIGR01662">
    <property type="entry name" value="HAD-SF-IIIA"/>
    <property type="match status" value="1"/>
</dbReference>
<dbReference type="InterPro" id="IPR023214">
    <property type="entry name" value="HAD_sf"/>
</dbReference>
<dbReference type="PANTHER" id="PTHR12083">
    <property type="entry name" value="BIFUNCTIONAL POLYNUCLEOTIDE PHOSPHATASE/KINASE"/>
    <property type="match status" value="1"/>
</dbReference>
<evidence type="ECO:0000256" key="4">
    <source>
        <dbReference type="ARBA" id="ARBA00023204"/>
    </source>
</evidence>
<evidence type="ECO:0000256" key="2">
    <source>
        <dbReference type="ARBA" id="ARBA00022763"/>
    </source>
</evidence>
<gene>
    <name evidence="7" type="primary">Pnkp</name>
    <name evidence="9" type="synonym">LOC112693625</name>
    <name evidence="7" type="ORF">g.11508</name>
</gene>
<dbReference type="CDD" id="cd22671">
    <property type="entry name" value="FHA_APTX-like"/>
    <property type="match status" value="1"/>
</dbReference>